<dbReference type="Gene3D" id="1.20.1260.10">
    <property type="match status" value="1"/>
</dbReference>
<dbReference type="InterPro" id="IPR010287">
    <property type="entry name" value="DUF892_YciF-like"/>
</dbReference>
<feature type="compositionally biased region" description="Acidic residues" evidence="1">
    <location>
        <begin position="235"/>
        <end position="257"/>
    </location>
</feature>
<dbReference type="Pfam" id="PF05974">
    <property type="entry name" value="DUF892"/>
    <property type="match status" value="1"/>
</dbReference>
<name>A0A1I3K2J3_9FLAO</name>
<dbReference type="InterPro" id="IPR047114">
    <property type="entry name" value="YciF"/>
</dbReference>
<feature type="region of interest" description="Disordered" evidence="1">
    <location>
        <begin position="231"/>
        <end position="257"/>
    </location>
</feature>
<feature type="region of interest" description="Disordered" evidence="1">
    <location>
        <begin position="1"/>
        <end position="69"/>
    </location>
</feature>
<dbReference type="RefSeq" id="WP_233701872.1">
    <property type="nucleotide sequence ID" value="NZ_FORQ01000001.1"/>
</dbReference>
<dbReference type="EMBL" id="FORQ01000001">
    <property type="protein sequence ID" value="SFI66415.1"/>
    <property type="molecule type" value="Genomic_DNA"/>
</dbReference>
<evidence type="ECO:0000313" key="3">
    <source>
        <dbReference type="Proteomes" id="UP000242560"/>
    </source>
</evidence>
<dbReference type="InterPro" id="IPR009078">
    <property type="entry name" value="Ferritin-like_SF"/>
</dbReference>
<dbReference type="Proteomes" id="UP000242560">
    <property type="component" value="Unassembled WGS sequence"/>
</dbReference>
<dbReference type="PANTHER" id="PTHR30565">
    <property type="entry name" value="PROTEIN YCIF"/>
    <property type="match status" value="1"/>
</dbReference>
<proteinExistence type="predicted"/>
<sequence length="257" mass="27900">MDSDKTKTANTSAEETQKAGTKKSASGAAKNSSTNSSSSASSGTSGSSTSSTSMMQSSQTSGPKDYSQEATKDGPLYKFFLDGLKDMYFAEKHILEALPKMKAAATTEELQDAFEDHHLVTQKQVSRLEKVFKTIEEKPEGKKCEAIIGILKEGESIIQETEEGTMTRDAALIIAAQKVEHYEIASYGGLVALAETLGLERAADLLQTTLEEEEETDLDLTDIAESFINFRAAGEDEDDDSEDYEYDDDDDDPGLVL</sequence>
<organism evidence="2 3">
    <name type="scientific">Kaistella treverensis</name>
    <dbReference type="NCBI Taxonomy" id="631455"/>
    <lineage>
        <taxon>Bacteria</taxon>
        <taxon>Pseudomonadati</taxon>
        <taxon>Bacteroidota</taxon>
        <taxon>Flavobacteriia</taxon>
        <taxon>Flavobacteriales</taxon>
        <taxon>Weeksellaceae</taxon>
        <taxon>Chryseobacterium group</taxon>
        <taxon>Kaistella</taxon>
    </lineage>
</organism>
<dbReference type="InterPro" id="IPR012347">
    <property type="entry name" value="Ferritin-like"/>
</dbReference>
<gene>
    <name evidence="2" type="ORF">SAMN05421638_0538</name>
</gene>
<reference evidence="3" key="1">
    <citation type="submission" date="2016-10" db="EMBL/GenBank/DDBJ databases">
        <authorList>
            <person name="Varghese N."/>
            <person name="Submissions S."/>
        </authorList>
    </citation>
    <scope>NUCLEOTIDE SEQUENCE [LARGE SCALE GENOMIC DNA]</scope>
    <source>
        <strain evidence="3">DSM 22251</strain>
    </source>
</reference>
<evidence type="ECO:0000313" key="2">
    <source>
        <dbReference type="EMBL" id="SFI66415.1"/>
    </source>
</evidence>
<dbReference type="PANTHER" id="PTHR30565:SF9">
    <property type="entry name" value="PROTEIN YCIF"/>
    <property type="match status" value="1"/>
</dbReference>
<evidence type="ECO:0000256" key="1">
    <source>
        <dbReference type="SAM" id="MobiDB-lite"/>
    </source>
</evidence>
<accession>A0A1I3K2J3</accession>
<feature type="compositionally biased region" description="Low complexity" evidence="1">
    <location>
        <begin position="18"/>
        <end position="62"/>
    </location>
</feature>
<dbReference type="AlphaFoldDB" id="A0A1I3K2J3"/>
<dbReference type="SUPFAM" id="SSF47240">
    <property type="entry name" value="Ferritin-like"/>
    <property type="match status" value="1"/>
</dbReference>
<protein>
    <submittedName>
        <fullName evidence="2">Ferritin-like metal-binding protein YciE</fullName>
    </submittedName>
</protein>
<keyword evidence="3" id="KW-1185">Reference proteome</keyword>
<dbReference type="CDD" id="cd07909">
    <property type="entry name" value="YciF"/>
    <property type="match status" value="1"/>
</dbReference>